<dbReference type="EMBL" id="MF083142">
    <property type="protein sequence ID" value="ASO63793.1"/>
    <property type="molecule type" value="Genomic_DNA"/>
</dbReference>
<proteinExistence type="predicted"/>
<keyword evidence="1" id="KW-0614">Plasmid</keyword>
<organism evidence="1">
    <name type="scientific">Citrobacter freundii</name>
    <dbReference type="NCBI Taxonomy" id="546"/>
    <lineage>
        <taxon>Bacteria</taxon>
        <taxon>Pseudomonadati</taxon>
        <taxon>Pseudomonadota</taxon>
        <taxon>Gammaproteobacteria</taxon>
        <taxon>Enterobacterales</taxon>
        <taxon>Enterobacteriaceae</taxon>
        <taxon>Citrobacter</taxon>
        <taxon>Citrobacter freundii complex</taxon>
    </lineage>
</organism>
<protein>
    <submittedName>
        <fullName evidence="1">Uncharacterized protein</fullName>
    </submittedName>
</protein>
<accession>A0A221ZMM2</accession>
<evidence type="ECO:0000313" key="1">
    <source>
        <dbReference type="EMBL" id="ASO63793.1"/>
    </source>
</evidence>
<sequence>MAFLMAIKLVLLSLASGNWENLILTLSKSNFSCIFAFT</sequence>
<reference evidence="1" key="1">
    <citation type="submission" date="2017-05" db="EMBL/GenBank/DDBJ databases">
        <authorList>
            <person name="Li X.-P."/>
            <person name="Sun J."/>
            <person name="Liu Y.-H."/>
        </authorList>
    </citation>
    <scope>NUCLEOTIDE SEQUENCE</scope>
    <source>
        <strain evidence="1">D36-1</strain>
        <plasmid evidence="1">pD36-1</plasmid>
    </source>
</reference>
<geneLocation type="plasmid" evidence="1">
    <name>pD36-1</name>
</geneLocation>
<dbReference type="AlphaFoldDB" id="A0A221ZMM2"/>
<name>A0A221ZMM2_CITFR</name>